<dbReference type="Proteomes" id="UP000652427">
    <property type="component" value="Unassembled WGS sequence"/>
</dbReference>
<dbReference type="InterPro" id="IPR050204">
    <property type="entry name" value="AraC_XylS_family_regulators"/>
</dbReference>
<evidence type="ECO:0000313" key="5">
    <source>
        <dbReference type="EMBL" id="NVD29006.1"/>
    </source>
</evidence>
<sequence length="276" mass="30250">MSTFYLTEVRPKNGQIIGDWLHPEWANLRFISGEGPTAAIGDAEPQSVPLFSAFGPTSKATRFESGAMRSWGVGLLPLGWSKFVDAPAEHYADKAVDGSLDPMLAALAELHDIIYSGEAGGPDREVARISAFFSGLLDKGPPDNPMIAEAHAILVDPDLATVQAMADRLAISGRTLDRLCRRAFGFPPKLLLRRQRFLRSLAENMLNPDQNWVSSLDHQYYDQAHFARDFQRFMGMSASDYKARPHPFLNAAVHGRMAAAGAGMQALHDPATDRTT</sequence>
<dbReference type="PANTHER" id="PTHR46796">
    <property type="entry name" value="HTH-TYPE TRANSCRIPTIONAL ACTIVATOR RHAS-RELATED"/>
    <property type="match status" value="1"/>
</dbReference>
<evidence type="ECO:0000313" key="6">
    <source>
        <dbReference type="Proteomes" id="UP000652427"/>
    </source>
</evidence>
<dbReference type="Gene3D" id="1.10.10.60">
    <property type="entry name" value="Homeodomain-like"/>
    <property type="match status" value="1"/>
</dbReference>
<keyword evidence="6" id="KW-1185">Reference proteome</keyword>
<accession>A0ABX2N635</accession>
<organism evidence="5 6">
    <name type="scientific">Parasphingorhabdus flavimaris</name>
    <dbReference type="NCBI Taxonomy" id="266812"/>
    <lineage>
        <taxon>Bacteria</taxon>
        <taxon>Pseudomonadati</taxon>
        <taxon>Pseudomonadota</taxon>
        <taxon>Alphaproteobacteria</taxon>
        <taxon>Sphingomonadales</taxon>
        <taxon>Sphingomonadaceae</taxon>
        <taxon>Parasphingorhabdus</taxon>
    </lineage>
</organism>
<comment type="caution">
    <text evidence="5">The sequence shown here is derived from an EMBL/GenBank/DDBJ whole genome shotgun (WGS) entry which is preliminary data.</text>
</comment>
<evidence type="ECO:0000256" key="3">
    <source>
        <dbReference type="ARBA" id="ARBA00023163"/>
    </source>
</evidence>
<dbReference type="EMBL" id="JABWMH010000004">
    <property type="protein sequence ID" value="NVD29006.1"/>
    <property type="molecule type" value="Genomic_DNA"/>
</dbReference>
<gene>
    <name evidence="5" type="ORF">HUO14_13985</name>
</gene>
<dbReference type="Pfam" id="PF12833">
    <property type="entry name" value="HTH_18"/>
    <property type="match status" value="1"/>
</dbReference>
<reference evidence="5 6" key="1">
    <citation type="submission" date="2020-06" db="EMBL/GenBank/DDBJ databases">
        <authorList>
            <person name="Kim S.-J."/>
            <person name="Park S.-J."/>
        </authorList>
    </citation>
    <scope>NUCLEOTIDE SEQUENCE [LARGE SCALE GENOMIC DNA]</scope>
    <source>
        <strain evidence="5 6">SW-151</strain>
    </source>
</reference>
<evidence type="ECO:0000256" key="2">
    <source>
        <dbReference type="ARBA" id="ARBA00023125"/>
    </source>
</evidence>
<name>A0ABX2N635_9SPHN</name>
<keyword evidence="1" id="KW-0805">Transcription regulation</keyword>
<dbReference type="SMART" id="SM00342">
    <property type="entry name" value="HTH_ARAC"/>
    <property type="match status" value="1"/>
</dbReference>
<keyword evidence="3" id="KW-0804">Transcription</keyword>
<feature type="domain" description="HTH araC/xylS-type" evidence="4">
    <location>
        <begin position="144"/>
        <end position="244"/>
    </location>
</feature>
<evidence type="ECO:0000256" key="1">
    <source>
        <dbReference type="ARBA" id="ARBA00023015"/>
    </source>
</evidence>
<proteinExistence type="predicted"/>
<protein>
    <submittedName>
        <fullName evidence="5">AraC family transcriptional regulator</fullName>
    </submittedName>
</protein>
<keyword evidence="2" id="KW-0238">DNA-binding</keyword>
<dbReference type="InterPro" id="IPR018060">
    <property type="entry name" value="HTH_AraC"/>
</dbReference>
<evidence type="ECO:0000259" key="4">
    <source>
        <dbReference type="PROSITE" id="PS01124"/>
    </source>
</evidence>
<dbReference type="PROSITE" id="PS01124">
    <property type="entry name" value="HTH_ARAC_FAMILY_2"/>
    <property type="match status" value="1"/>
</dbReference>